<dbReference type="InterPro" id="IPR036872">
    <property type="entry name" value="CH_dom_sf"/>
</dbReference>
<dbReference type="Proteomes" id="UP001420932">
    <property type="component" value="Unassembled WGS sequence"/>
</dbReference>
<dbReference type="Gene3D" id="1.10.418.10">
    <property type="entry name" value="Calponin-like domain"/>
    <property type="match status" value="1"/>
</dbReference>
<reference evidence="1 2" key="1">
    <citation type="submission" date="2024-01" db="EMBL/GenBank/DDBJ databases">
        <title>Genome assemblies of Stephania.</title>
        <authorList>
            <person name="Yang L."/>
        </authorList>
    </citation>
    <scope>NUCLEOTIDE SEQUENCE [LARGE SCALE GENOMIC DNA]</scope>
    <source>
        <strain evidence="1">YNDBR</strain>
        <tissue evidence="1">Leaf</tissue>
    </source>
</reference>
<sequence length="59" mass="6918">MVTRIGMMDAAYFVGRTEILAWINSTIHLNLSKVIESIRCSILDYTYCRHLRRVMTTPR</sequence>
<gene>
    <name evidence="1" type="ORF">Syun_006901</name>
</gene>
<dbReference type="AlphaFoldDB" id="A0AAP0L029"/>
<dbReference type="SUPFAM" id="SSF47576">
    <property type="entry name" value="Calponin-homology domain, CH-domain"/>
    <property type="match status" value="1"/>
</dbReference>
<keyword evidence="2" id="KW-1185">Reference proteome</keyword>
<protein>
    <submittedName>
        <fullName evidence="1">Uncharacterized protein</fullName>
    </submittedName>
</protein>
<proteinExistence type="predicted"/>
<dbReference type="EMBL" id="JBBNAF010000003">
    <property type="protein sequence ID" value="KAK9160560.1"/>
    <property type="molecule type" value="Genomic_DNA"/>
</dbReference>
<name>A0AAP0L029_9MAGN</name>
<evidence type="ECO:0000313" key="1">
    <source>
        <dbReference type="EMBL" id="KAK9160560.1"/>
    </source>
</evidence>
<comment type="caution">
    <text evidence="1">The sequence shown here is derived from an EMBL/GenBank/DDBJ whole genome shotgun (WGS) entry which is preliminary data.</text>
</comment>
<accession>A0AAP0L029</accession>
<organism evidence="1 2">
    <name type="scientific">Stephania yunnanensis</name>
    <dbReference type="NCBI Taxonomy" id="152371"/>
    <lineage>
        <taxon>Eukaryota</taxon>
        <taxon>Viridiplantae</taxon>
        <taxon>Streptophyta</taxon>
        <taxon>Embryophyta</taxon>
        <taxon>Tracheophyta</taxon>
        <taxon>Spermatophyta</taxon>
        <taxon>Magnoliopsida</taxon>
        <taxon>Ranunculales</taxon>
        <taxon>Menispermaceae</taxon>
        <taxon>Menispermoideae</taxon>
        <taxon>Cissampelideae</taxon>
        <taxon>Stephania</taxon>
    </lineage>
</organism>
<evidence type="ECO:0000313" key="2">
    <source>
        <dbReference type="Proteomes" id="UP001420932"/>
    </source>
</evidence>